<dbReference type="Proteomes" id="UP001556118">
    <property type="component" value="Unassembled WGS sequence"/>
</dbReference>
<evidence type="ECO:0000256" key="2">
    <source>
        <dbReference type="RuleBase" id="RU362097"/>
    </source>
</evidence>
<feature type="coiled-coil region" evidence="3">
    <location>
        <begin position="385"/>
        <end position="415"/>
    </location>
</feature>
<feature type="chain" id="PRO_5044961061" evidence="2">
    <location>
        <begin position="24"/>
        <end position="479"/>
    </location>
</feature>
<keyword evidence="2" id="KW-0812">Transmembrane</keyword>
<comment type="similarity">
    <text evidence="1 2">Belongs to the outer membrane factor (OMF) (TC 1.B.17) family.</text>
</comment>
<comment type="caution">
    <text evidence="4">The sequence shown here is derived from an EMBL/GenBank/DDBJ whole genome shotgun (WGS) entry which is preliminary data.</text>
</comment>
<sequence length="479" mass="51121">MKQLNIGRTLAMLLAATSLAGCAVGPSYVAATPPLGATAPFAGITSPEVTAQAPRDDWWRLYDDPVLDGLVRDALAANTDVRIAVARIERARAQLRGSRNLTLPQTGIEGSAVQNRSSAMQVLPGMDRENRIVDGEFNVSYELDLFGRVRRGVEASRADLAAAQEDADAVRVIVVADTVRAYVDASSSAEQLSVAQRIVDLLSRAERITNARFERGLNQRLDVIRIAQLREQQAAAIPSLMAQRDGALFRLATLTGRTPRDLPESAKLRTTTPDVLQPIPVGDGRLLLARRPDVKAAERRLAADTARIGVATADLYPRISLGGAIGTTAIGSTDVFGGGPLRWLLGPLISWAFPNQEGIRARIAVAEADTQADLAAFDGAVLAALEETETALSAYRNALLRKERLASAREAAERAANVATARASRGEIDALEVLDAQRALAQSETEHAAATRSVAFAQVDLFRALGGNWDESGEAIAAR</sequence>
<dbReference type="Gene3D" id="2.20.200.10">
    <property type="entry name" value="Outer membrane efflux proteins (OEP)"/>
    <property type="match status" value="1"/>
</dbReference>
<reference evidence="4 5" key="1">
    <citation type="submission" date="2024-06" db="EMBL/GenBank/DDBJ databases">
        <title>Novosphingobium rhizovicinus M1R2S20.</title>
        <authorList>
            <person name="Sun J.-Q."/>
        </authorList>
    </citation>
    <scope>NUCLEOTIDE SEQUENCE [LARGE SCALE GENOMIC DNA]</scope>
    <source>
        <strain evidence="4 5">M1R2S20</strain>
    </source>
</reference>
<dbReference type="Pfam" id="PF02321">
    <property type="entry name" value="OEP"/>
    <property type="match status" value="2"/>
</dbReference>
<keyword evidence="5" id="KW-1185">Reference proteome</keyword>
<dbReference type="SUPFAM" id="SSF56954">
    <property type="entry name" value="Outer membrane efflux proteins (OEP)"/>
    <property type="match status" value="1"/>
</dbReference>
<organism evidence="4 5">
    <name type="scientific">Novosphingobium rhizovicinum</name>
    <dbReference type="NCBI Taxonomy" id="3228928"/>
    <lineage>
        <taxon>Bacteria</taxon>
        <taxon>Pseudomonadati</taxon>
        <taxon>Pseudomonadota</taxon>
        <taxon>Alphaproteobacteria</taxon>
        <taxon>Sphingomonadales</taxon>
        <taxon>Sphingomonadaceae</taxon>
        <taxon>Novosphingobium</taxon>
    </lineage>
</organism>
<gene>
    <name evidence="4" type="ORF">ABUH87_05085</name>
</gene>
<protein>
    <submittedName>
        <fullName evidence="4">Efflux transporter outer membrane subunit</fullName>
    </submittedName>
</protein>
<keyword evidence="2" id="KW-0732">Signal</keyword>
<keyword evidence="2" id="KW-1134">Transmembrane beta strand</keyword>
<comment type="subcellular location">
    <subcellularLocation>
        <location evidence="2">Cell membrane</location>
        <topology evidence="2">Lipid-anchor</topology>
    </subcellularLocation>
</comment>
<keyword evidence="2" id="KW-0472">Membrane</keyword>
<name>A0ABV3R8Y3_9SPHN</name>
<evidence type="ECO:0000313" key="4">
    <source>
        <dbReference type="EMBL" id="MEW9854552.1"/>
    </source>
</evidence>
<keyword evidence="3" id="KW-0175">Coiled coil</keyword>
<dbReference type="PROSITE" id="PS51257">
    <property type="entry name" value="PROKAR_LIPOPROTEIN"/>
    <property type="match status" value="1"/>
</dbReference>
<dbReference type="InterPro" id="IPR010131">
    <property type="entry name" value="MdtP/NodT-like"/>
</dbReference>
<dbReference type="EMBL" id="JBFNXR010000021">
    <property type="protein sequence ID" value="MEW9854552.1"/>
    <property type="molecule type" value="Genomic_DNA"/>
</dbReference>
<proteinExistence type="inferred from homology"/>
<keyword evidence="2" id="KW-0449">Lipoprotein</keyword>
<dbReference type="PANTHER" id="PTHR30203:SF21">
    <property type="entry name" value="OUTER MEMBRANE COMPONENT OF MULTIDRUG EFFLUX PUMP-RELATED"/>
    <property type="match status" value="1"/>
</dbReference>
<dbReference type="NCBIfam" id="TIGR01845">
    <property type="entry name" value="outer_NodT"/>
    <property type="match status" value="1"/>
</dbReference>
<evidence type="ECO:0000256" key="3">
    <source>
        <dbReference type="SAM" id="Coils"/>
    </source>
</evidence>
<evidence type="ECO:0000313" key="5">
    <source>
        <dbReference type="Proteomes" id="UP001556118"/>
    </source>
</evidence>
<dbReference type="Gene3D" id="1.20.1600.10">
    <property type="entry name" value="Outer membrane efflux proteins (OEP)"/>
    <property type="match status" value="1"/>
</dbReference>
<evidence type="ECO:0000256" key="1">
    <source>
        <dbReference type="ARBA" id="ARBA00007613"/>
    </source>
</evidence>
<accession>A0ABV3R8Y3</accession>
<keyword evidence="2" id="KW-0564">Palmitate</keyword>
<dbReference type="RefSeq" id="WP_367770624.1">
    <property type="nucleotide sequence ID" value="NZ_JBFNXR010000021.1"/>
</dbReference>
<dbReference type="PANTHER" id="PTHR30203">
    <property type="entry name" value="OUTER MEMBRANE CATION EFFLUX PROTEIN"/>
    <property type="match status" value="1"/>
</dbReference>
<feature type="signal peptide" evidence="2">
    <location>
        <begin position="1"/>
        <end position="23"/>
    </location>
</feature>
<dbReference type="InterPro" id="IPR003423">
    <property type="entry name" value="OMP_efflux"/>
</dbReference>